<proteinExistence type="predicted"/>
<evidence type="ECO:0000313" key="9">
    <source>
        <dbReference type="Proteomes" id="UP000063434"/>
    </source>
</evidence>
<dbReference type="Proteomes" id="UP000063434">
    <property type="component" value="Unassembled WGS sequence"/>
</dbReference>
<comment type="caution">
    <text evidence="8">The sequence shown here is derived from an EMBL/GenBank/DDBJ whole genome shotgun (WGS) entry which is preliminary data.</text>
</comment>
<dbReference type="Pfam" id="PF00535">
    <property type="entry name" value="Glycos_transf_2"/>
    <property type="match status" value="1"/>
</dbReference>
<dbReference type="PANTHER" id="PTHR43646">
    <property type="entry name" value="GLYCOSYLTRANSFERASE"/>
    <property type="match status" value="1"/>
</dbReference>
<keyword evidence="4" id="KW-0328">Glycosyltransferase</keyword>
<dbReference type="SUPFAM" id="SSF53448">
    <property type="entry name" value="Nucleotide-diphospho-sugar transferases"/>
    <property type="match status" value="1"/>
</dbReference>
<dbReference type="InterPro" id="IPR001173">
    <property type="entry name" value="Glyco_trans_2-like"/>
</dbReference>
<dbReference type="InterPro" id="IPR029044">
    <property type="entry name" value="Nucleotide-diphossugar_trans"/>
</dbReference>
<dbReference type="GO" id="GO:0016757">
    <property type="term" value="F:glycosyltransferase activity"/>
    <property type="evidence" value="ECO:0007669"/>
    <property type="project" value="UniProtKB-KW"/>
</dbReference>
<sequence>MIGIVIPAHNEERLIGDCLNAVVIAAEHPSLQGQPVEILVVLDHCSDNTGAVVTAKGITSVDVCFRNVGKARAVGAEQLLKAGARWLAFTDADTVVPPDWLARQIEFGADAVCGTVEVDSWSGYGEAVRTKYLALYQFIENHRHIHGANLGLSAEAYRNAGGLQHLIAHEDVQLVADLERIGAHIVWTATNPVITSARRDYKCSGGFGDYLASLMPPNTHLGAEPSVSPDSSLGAG</sequence>
<protein>
    <submittedName>
        <fullName evidence="8">Glycosyl transferase family 2</fullName>
    </submittedName>
</protein>
<organism evidence="8 9">
    <name type="scientific">Pseudomonas fluorescens</name>
    <dbReference type="NCBI Taxonomy" id="294"/>
    <lineage>
        <taxon>Bacteria</taxon>
        <taxon>Pseudomonadati</taxon>
        <taxon>Pseudomonadota</taxon>
        <taxon>Gammaproteobacteria</taxon>
        <taxon>Pseudomonadales</taxon>
        <taxon>Pseudomonadaceae</taxon>
        <taxon>Pseudomonas</taxon>
    </lineage>
</organism>
<keyword evidence="5 8" id="KW-0808">Transferase</keyword>
<reference evidence="8 9" key="1">
    <citation type="submission" date="2015-05" db="EMBL/GenBank/DDBJ databases">
        <title>A genomic and transcriptomic approach to investigate the blue pigment phenotype in Pseudomonas fluorescens.</title>
        <authorList>
            <person name="Andreani N.A."/>
            <person name="Cardazzo B."/>
        </authorList>
    </citation>
    <scope>NUCLEOTIDE SEQUENCE [LARGE SCALE GENOMIC DNA]</scope>
    <source>
        <strain evidence="8 9">Ps_40</strain>
    </source>
</reference>
<dbReference type="GO" id="GO:0005886">
    <property type="term" value="C:plasma membrane"/>
    <property type="evidence" value="ECO:0007669"/>
    <property type="project" value="UniProtKB-SubCell"/>
</dbReference>
<keyword evidence="6" id="KW-0472">Membrane</keyword>
<evidence type="ECO:0000256" key="2">
    <source>
        <dbReference type="ARBA" id="ARBA00022475"/>
    </source>
</evidence>
<name>A0A109L8E3_PSEFL</name>
<dbReference type="EMBL" id="LCYC01000008">
    <property type="protein sequence ID" value="KWV82928.1"/>
    <property type="molecule type" value="Genomic_DNA"/>
</dbReference>
<evidence type="ECO:0000313" key="8">
    <source>
        <dbReference type="EMBL" id="KWV82928.1"/>
    </source>
</evidence>
<comment type="subcellular location">
    <subcellularLocation>
        <location evidence="1">Cell membrane</location>
    </subcellularLocation>
</comment>
<evidence type="ECO:0000256" key="6">
    <source>
        <dbReference type="ARBA" id="ARBA00023136"/>
    </source>
</evidence>
<evidence type="ECO:0000256" key="1">
    <source>
        <dbReference type="ARBA" id="ARBA00004236"/>
    </source>
</evidence>
<dbReference type="AlphaFoldDB" id="A0A109L8E3"/>
<dbReference type="PANTHER" id="PTHR43646:SF2">
    <property type="entry name" value="GLYCOSYLTRANSFERASE 2-LIKE DOMAIN-CONTAINING PROTEIN"/>
    <property type="match status" value="1"/>
</dbReference>
<evidence type="ECO:0000256" key="3">
    <source>
        <dbReference type="ARBA" id="ARBA00022519"/>
    </source>
</evidence>
<dbReference type="Gene3D" id="3.90.550.10">
    <property type="entry name" value="Spore Coat Polysaccharide Biosynthesis Protein SpsA, Chain A"/>
    <property type="match status" value="1"/>
</dbReference>
<feature type="domain" description="Glycosyltransferase 2-like" evidence="7">
    <location>
        <begin position="4"/>
        <end position="136"/>
    </location>
</feature>
<evidence type="ECO:0000259" key="7">
    <source>
        <dbReference type="Pfam" id="PF00535"/>
    </source>
</evidence>
<evidence type="ECO:0000256" key="5">
    <source>
        <dbReference type="ARBA" id="ARBA00022679"/>
    </source>
</evidence>
<gene>
    <name evidence="8" type="ORF">PFL603g_01081</name>
</gene>
<dbReference type="PATRIC" id="fig|294.195.peg.1137"/>
<keyword evidence="3" id="KW-0997">Cell inner membrane</keyword>
<evidence type="ECO:0000256" key="4">
    <source>
        <dbReference type="ARBA" id="ARBA00022676"/>
    </source>
</evidence>
<dbReference type="RefSeq" id="WP_060765839.1">
    <property type="nucleotide sequence ID" value="NZ_LCYC01000008.1"/>
</dbReference>
<keyword evidence="2" id="KW-1003">Cell membrane</keyword>
<dbReference type="CDD" id="cd00761">
    <property type="entry name" value="Glyco_tranf_GTA_type"/>
    <property type="match status" value="1"/>
</dbReference>
<accession>A0A109L8E3</accession>